<evidence type="ECO:0000256" key="3">
    <source>
        <dbReference type="ARBA" id="ARBA00022695"/>
    </source>
</evidence>
<dbReference type="InterPro" id="IPR002618">
    <property type="entry name" value="UDPGP_fam"/>
</dbReference>
<dbReference type="RefSeq" id="WP_309541491.1">
    <property type="nucleotide sequence ID" value="NZ_CP133659.1"/>
</dbReference>
<sequence length="497" mass="53945">MPHSGPELLTRPAAPSIAPARIPDTDADTGMCTVPMQPFATKMARAGLPSPLVALFASYLEELACGSTGLIPESDILPVGRDDLPLLDDLAPYAATGRARLREAACIKLNGGLGTSMGMTHAKSLLPAKDGATFLELIVRQAEHQRRTHGGPSPLLFMNSFSTHQDTLRALDVLGLQHAGRPGTVLQHRFPKVSRATLLPVEYPENPDLEWNPPGHGDLYAALALSGHLARLLESGRRYALISNADNLGATLDPAILGYLMEEDIPFLMECAPRTPSDRKGGHLARSRHGGLVLRELAQCPDGDLPRFQDIVRYGLFNTNNIWLDLRALRQHIDEHGLLRLPMIRNPKTVNPRDPDSEKVWQVETAMGAAISLFPGARAIVTRRERFLPVKKCSDLLVLWSDRTLLEPGGQVRPNPACSTPGVLVELDGAHYGTWDRLMARFPHGAPSLLHCDALAVHGDVLFGGSVTARGRVVVRNPSCMQAVIPHGTVLEGDVHL</sequence>
<evidence type="ECO:0000313" key="5">
    <source>
        <dbReference type="EMBL" id="WMW65494.1"/>
    </source>
</evidence>
<dbReference type="Pfam" id="PF01704">
    <property type="entry name" value="UDPGP"/>
    <property type="match status" value="1"/>
</dbReference>
<protein>
    <submittedName>
        <fullName evidence="5">UTP--glucose-1-phosphate uridylyltransferase</fullName>
    </submittedName>
</protein>
<dbReference type="PIRSF" id="PIRSF000806">
    <property type="entry name" value="UDPGP"/>
    <property type="match status" value="1"/>
</dbReference>
<name>A0ABY9R230_9BACT</name>
<keyword evidence="3 5" id="KW-0548">Nucleotidyltransferase</keyword>
<dbReference type="Gene3D" id="2.160.10.10">
    <property type="entry name" value="Hexapeptide repeat proteins"/>
    <property type="match status" value="1"/>
</dbReference>
<reference evidence="5" key="1">
    <citation type="submission" date="2023-09" db="EMBL/GenBank/DDBJ databases">
        <authorList>
            <consortium name="CW5 consortium"/>
            <person name="Lu C.-W."/>
        </authorList>
    </citation>
    <scope>NUCLEOTIDE SEQUENCE</scope>
    <source>
        <strain evidence="5">KPS</strain>
    </source>
</reference>
<dbReference type="InterPro" id="IPR016267">
    <property type="entry name" value="UDPGP_trans"/>
</dbReference>
<dbReference type="EMBL" id="CP133659">
    <property type="protein sequence ID" value="WMW65494.1"/>
    <property type="molecule type" value="Genomic_DNA"/>
</dbReference>
<feature type="compositionally biased region" description="Low complexity" evidence="4">
    <location>
        <begin position="11"/>
        <end position="22"/>
    </location>
</feature>
<evidence type="ECO:0000313" key="6">
    <source>
        <dbReference type="Proteomes" id="UP001180616"/>
    </source>
</evidence>
<gene>
    <name evidence="5" type="ORF">KPS_003629</name>
</gene>
<comment type="similarity">
    <text evidence="1">Belongs to the UDPGP type 1 family.</text>
</comment>
<organism evidence="5 6">
    <name type="scientific">Nitratidesulfovibrio liaohensis</name>
    <dbReference type="NCBI Taxonomy" id="2604158"/>
    <lineage>
        <taxon>Bacteria</taxon>
        <taxon>Pseudomonadati</taxon>
        <taxon>Thermodesulfobacteriota</taxon>
        <taxon>Desulfovibrionia</taxon>
        <taxon>Desulfovibrionales</taxon>
        <taxon>Desulfovibrionaceae</taxon>
        <taxon>Nitratidesulfovibrio</taxon>
    </lineage>
</organism>
<feature type="region of interest" description="Disordered" evidence="4">
    <location>
        <begin position="1"/>
        <end position="29"/>
    </location>
</feature>
<evidence type="ECO:0000256" key="1">
    <source>
        <dbReference type="ARBA" id="ARBA00010401"/>
    </source>
</evidence>
<keyword evidence="6" id="KW-1185">Reference proteome</keyword>
<proteinExistence type="inferred from homology"/>
<evidence type="ECO:0000256" key="4">
    <source>
        <dbReference type="SAM" id="MobiDB-lite"/>
    </source>
</evidence>
<dbReference type="InterPro" id="IPR029044">
    <property type="entry name" value="Nucleotide-diphossugar_trans"/>
</dbReference>
<accession>A0ABY9R230</accession>
<dbReference type="Gene3D" id="3.90.550.10">
    <property type="entry name" value="Spore Coat Polysaccharide Biosynthesis Protein SpsA, Chain A"/>
    <property type="match status" value="1"/>
</dbReference>
<dbReference type="GO" id="GO:0016779">
    <property type="term" value="F:nucleotidyltransferase activity"/>
    <property type="evidence" value="ECO:0007669"/>
    <property type="project" value="UniProtKB-KW"/>
</dbReference>
<dbReference type="Proteomes" id="UP001180616">
    <property type="component" value="Chromosome"/>
</dbReference>
<dbReference type="SUPFAM" id="SSF53448">
    <property type="entry name" value="Nucleotide-diphospho-sugar transferases"/>
    <property type="match status" value="1"/>
</dbReference>
<keyword evidence="2" id="KW-0808">Transferase</keyword>
<evidence type="ECO:0000256" key="2">
    <source>
        <dbReference type="ARBA" id="ARBA00022679"/>
    </source>
</evidence>
<dbReference type="PANTHER" id="PTHR43511">
    <property type="match status" value="1"/>
</dbReference>